<feature type="compositionally biased region" description="Low complexity" evidence="1">
    <location>
        <begin position="10"/>
        <end position="22"/>
    </location>
</feature>
<organism>
    <name type="scientific">Serpula lacrymans var. lacrymans (strain S7.9)</name>
    <name type="common">Dry rot fungus</name>
    <dbReference type="NCBI Taxonomy" id="578457"/>
    <lineage>
        <taxon>Eukaryota</taxon>
        <taxon>Fungi</taxon>
        <taxon>Dikarya</taxon>
        <taxon>Basidiomycota</taxon>
        <taxon>Agaricomycotina</taxon>
        <taxon>Agaricomycetes</taxon>
        <taxon>Agaricomycetidae</taxon>
        <taxon>Boletales</taxon>
        <taxon>Coniophorineae</taxon>
        <taxon>Serpulaceae</taxon>
        <taxon>Serpula</taxon>
    </lineage>
</organism>
<feature type="region of interest" description="Disordered" evidence="1">
    <location>
        <begin position="1"/>
        <end position="22"/>
    </location>
</feature>
<dbReference type="OrthoDB" id="2921613at2759"/>
<dbReference type="GeneID" id="18814250"/>
<dbReference type="KEGG" id="sla:SERLADRAFT_433852"/>
<dbReference type="RefSeq" id="XP_007314151.1">
    <property type="nucleotide sequence ID" value="XM_007314089.1"/>
</dbReference>
<gene>
    <name evidence="2" type="ORF">SERLADRAFT_433852</name>
</gene>
<accession>F8NH52</accession>
<sequence length="530" mass="58856">MASAHESDIADGASASTSSSSSSFTAFISADDFGVDVPPRCPTRLGFRLDQVPEESSLELEQDSDCEEAEAASRKNKTRRFFLEDDSETRHPTDEEFTQDTNPDSSFTCWRYSSGLESEDDSSSDDSDSESLSDEDQTSYQIVFPPPPTKNVPCTSSETHIPEPVRPTAQTATTPENTSSLPIPLSPSAKQALRLAYPHHGFSRSALMHQKWFWSSRHDEWVEWQARQDECKLRAGDAENSCPAPTCSEEDPHSRSPSSGLDRDVPVQSQNRFVQNMNAPIYPRIGDVTALRDAYSVNVDRCFCQFPLWTIHKMLYLFDMHQRVAQPEHAPKKLEDTPSQTHSEAEDTEYIENVGSSQSLSTFIDDDKTLVEDESPFGSPKKGSVATKLPEPVFGSGTPAAGYFWNGARPWELSWYARWELLIGLVQRDQALRHASMQAVVSASTDLTATLAEKCQARQDHDEHMETRPSIIYFSGENGEDDDDEEDYGTVVTNPLFAKPFEHGYECAGEVLSGNGSGTGVEVVSRMLCV</sequence>
<dbReference type="AlphaFoldDB" id="F8NH52"/>
<evidence type="ECO:0000313" key="2">
    <source>
        <dbReference type="EMBL" id="EGO29909.1"/>
    </source>
</evidence>
<protein>
    <submittedName>
        <fullName evidence="2">Uncharacterized protein</fullName>
    </submittedName>
</protein>
<feature type="compositionally biased region" description="Polar residues" evidence="1">
    <location>
        <begin position="99"/>
        <end position="108"/>
    </location>
</feature>
<feature type="compositionally biased region" description="Acidic residues" evidence="1">
    <location>
        <begin position="52"/>
        <end position="70"/>
    </location>
</feature>
<proteinExistence type="predicted"/>
<dbReference type="Proteomes" id="UP000008064">
    <property type="component" value="Unassembled WGS sequence"/>
</dbReference>
<dbReference type="HOGENOM" id="CLU_544111_0_0_1"/>
<feature type="region of interest" description="Disordered" evidence="1">
    <location>
        <begin position="52"/>
        <end position="183"/>
    </location>
</feature>
<reference evidence="2" key="1">
    <citation type="submission" date="2011-04" db="EMBL/GenBank/DDBJ databases">
        <title>Evolution of plant cell wall degrading machinery underlies the functional diversity of forest fungi.</title>
        <authorList>
            <consortium name="US DOE Joint Genome Institute (JGI-PGF)"/>
            <person name="Eastwood D.C."/>
            <person name="Floudas D."/>
            <person name="Binder M."/>
            <person name="Majcherczyk A."/>
            <person name="Schneider P."/>
            <person name="Aerts A."/>
            <person name="Asiegbu F.O."/>
            <person name="Baker S.E."/>
            <person name="Barry K."/>
            <person name="Bendiksby M."/>
            <person name="Blumentritt M."/>
            <person name="Coutinho P.M."/>
            <person name="Cullen D."/>
            <person name="Cullen D."/>
            <person name="Gathman A."/>
            <person name="Goodell B."/>
            <person name="Henrissat B."/>
            <person name="Ihrmark K."/>
            <person name="Kauserud H."/>
            <person name="Kohler A."/>
            <person name="LaButti K."/>
            <person name="Lapidus A."/>
            <person name="Lavin J.L."/>
            <person name="Lee Y.-H."/>
            <person name="Lindquist E."/>
            <person name="Lilly W."/>
            <person name="Lucas S."/>
            <person name="Morin E."/>
            <person name="Murat C."/>
            <person name="Oguiza J.A."/>
            <person name="Park J."/>
            <person name="Pisabarro A.G."/>
            <person name="Riley R."/>
            <person name="Rosling A."/>
            <person name="Salamov A."/>
            <person name="Schmidt O."/>
            <person name="Schmutz J."/>
            <person name="Skrede I."/>
            <person name="Stenlid J."/>
            <person name="Wiebenga A."/>
            <person name="Xie X."/>
            <person name="Kues U."/>
            <person name="Hibbett D.S."/>
            <person name="Hoffmeister D."/>
            <person name="Hogberg N."/>
            <person name="Martin F."/>
            <person name="Grigoriev I.V."/>
            <person name="Watkinson S.C."/>
        </authorList>
    </citation>
    <scope>NUCLEOTIDE SEQUENCE</scope>
    <source>
        <strain evidence="2">S7.9</strain>
    </source>
</reference>
<feature type="compositionally biased region" description="Acidic residues" evidence="1">
    <location>
        <begin position="117"/>
        <end position="137"/>
    </location>
</feature>
<dbReference type="EMBL" id="GL945429">
    <property type="protein sequence ID" value="EGO29909.1"/>
    <property type="molecule type" value="Genomic_DNA"/>
</dbReference>
<name>F8NH52_SERL9</name>
<feature type="compositionally biased region" description="Polar residues" evidence="1">
    <location>
        <begin position="168"/>
        <end position="181"/>
    </location>
</feature>
<feature type="region of interest" description="Disordered" evidence="1">
    <location>
        <begin position="237"/>
        <end position="265"/>
    </location>
</feature>
<evidence type="ECO:0000256" key="1">
    <source>
        <dbReference type="SAM" id="MobiDB-lite"/>
    </source>
</evidence>